<evidence type="ECO:0000313" key="2">
    <source>
        <dbReference type="Proteomes" id="UP000244005"/>
    </source>
</evidence>
<proteinExistence type="predicted"/>
<accession>A0A2R6XQ07</accession>
<keyword evidence="2" id="KW-1185">Reference proteome</keyword>
<dbReference type="AlphaFoldDB" id="A0A2R6XQ07"/>
<name>A0A2R6XQ07_MARPO</name>
<dbReference type="Proteomes" id="UP000244005">
    <property type="component" value="Unassembled WGS sequence"/>
</dbReference>
<sequence>MSDFCMFKHVQIWKATVKHRLKWNPLRMYTCFVGRTLSVTSNISWCFLTIMLSLERDITVSQDQLSQKGRINHNVSTDLPKFMQTNFGRRCLHFADVPCWTSSRLTVLRASSFEKEVYRKRDPEGSRPASERDMNIKRKTRTRFRTTELCTEERQLALALTHSPL</sequence>
<protein>
    <submittedName>
        <fullName evidence="1">Uncharacterized protein</fullName>
    </submittedName>
</protein>
<reference evidence="2" key="1">
    <citation type="journal article" date="2017" name="Cell">
        <title>Insights into land plant evolution garnered from the Marchantia polymorpha genome.</title>
        <authorList>
            <person name="Bowman J.L."/>
            <person name="Kohchi T."/>
            <person name="Yamato K.T."/>
            <person name="Jenkins J."/>
            <person name="Shu S."/>
            <person name="Ishizaki K."/>
            <person name="Yamaoka S."/>
            <person name="Nishihama R."/>
            <person name="Nakamura Y."/>
            <person name="Berger F."/>
            <person name="Adam C."/>
            <person name="Aki S.S."/>
            <person name="Althoff F."/>
            <person name="Araki T."/>
            <person name="Arteaga-Vazquez M.A."/>
            <person name="Balasubrmanian S."/>
            <person name="Barry K."/>
            <person name="Bauer D."/>
            <person name="Boehm C.R."/>
            <person name="Briginshaw L."/>
            <person name="Caballero-Perez J."/>
            <person name="Catarino B."/>
            <person name="Chen F."/>
            <person name="Chiyoda S."/>
            <person name="Chovatia M."/>
            <person name="Davies K.M."/>
            <person name="Delmans M."/>
            <person name="Demura T."/>
            <person name="Dierschke T."/>
            <person name="Dolan L."/>
            <person name="Dorantes-Acosta A.E."/>
            <person name="Eklund D.M."/>
            <person name="Florent S.N."/>
            <person name="Flores-Sandoval E."/>
            <person name="Fujiyama A."/>
            <person name="Fukuzawa H."/>
            <person name="Galik B."/>
            <person name="Grimanelli D."/>
            <person name="Grimwood J."/>
            <person name="Grossniklaus U."/>
            <person name="Hamada T."/>
            <person name="Haseloff J."/>
            <person name="Hetherington A.J."/>
            <person name="Higo A."/>
            <person name="Hirakawa Y."/>
            <person name="Hundley H.N."/>
            <person name="Ikeda Y."/>
            <person name="Inoue K."/>
            <person name="Inoue S.I."/>
            <person name="Ishida S."/>
            <person name="Jia Q."/>
            <person name="Kakita M."/>
            <person name="Kanazawa T."/>
            <person name="Kawai Y."/>
            <person name="Kawashima T."/>
            <person name="Kennedy M."/>
            <person name="Kinose K."/>
            <person name="Kinoshita T."/>
            <person name="Kohara Y."/>
            <person name="Koide E."/>
            <person name="Komatsu K."/>
            <person name="Kopischke S."/>
            <person name="Kubo M."/>
            <person name="Kyozuka J."/>
            <person name="Lagercrantz U."/>
            <person name="Lin S.S."/>
            <person name="Lindquist E."/>
            <person name="Lipzen A.M."/>
            <person name="Lu C.W."/>
            <person name="De Luna E."/>
            <person name="Martienssen R.A."/>
            <person name="Minamino N."/>
            <person name="Mizutani M."/>
            <person name="Mizutani M."/>
            <person name="Mochizuki N."/>
            <person name="Monte I."/>
            <person name="Mosher R."/>
            <person name="Nagasaki H."/>
            <person name="Nakagami H."/>
            <person name="Naramoto S."/>
            <person name="Nishitani K."/>
            <person name="Ohtani M."/>
            <person name="Okamoto T."/>
            <person name="Okumura M."/>
            <person name="Phillips J."/>
            <person name="Pollak B."/>
            <person name="Reinders A."/>
            <person name="Rovekamp M."/>
            <person name="Sano R."/>
            <person name="Sawa S."/>
            <person name="Schmid M.W."/>
            <person name="Shirakawa M."/>
            <person name="Solano R."/>
            <person name="Spunde A."/>
            <person name="Suetsugu N."/>
            <person name="Sugano S."/>
            <person name="Sugiyama A."/>
            <person name="Sun R."/>
            <person name="Suzuki Y."/>
            <person name="Takenaka M."/>
            <person name="Takezawa D."/>
            <person name="Tomogane H."/>
            <person name="Tsuzuki M."/>
            <person name="Ueda T."/>
            <person name="Umeda M."/>
            <person name="Ward J.M."/>
            <person name="Watanabe Y."/>
            <person name="Yazaki K."/>
            <person name="Yokoyama R."/>
            <person name="Yoshitake Y."/>
            <person name="Yotsui I."/>
            <person name="Zachgo S."/>
            <person name="Schmutz J."/>
        </authorList>
    </citation>
    <scope>NUCLEOTIDE SEQUENCE [LARGE SCALE GENOMIC DNA]</scope>
    <source>
        <strain evidence="2">Tak-1</strain>
    </source>
</reference>
<dbReference type="Gramene" id="Mp3g07270.1">
    <property type="protein sequence ID" value="Mp3g07270.1.cds"/>
    <property type="gene ID" value="Mp3g07270"/>
</dbReference>
<dbReference type="EMBL" id="KZ772678">
    <property type="protein sequence ID" value="PTQ48187.1"/>
    <property type="molecule type" value="Genomic_DNA"/>
</dbReference>
<evidence type="ECO:0000313" key="1">
    <source>
        <dbReference type="EMBL" id="PTQ48187.1"/>
    </source>
</evidence>
<organism evidence="1 2">
    <name type="scientific">Marchantia polymorpha</name>
    <name type="common">Common liverwort</name>
    <name type="synonym">Marchantia aquatica</name>
    <dbReference type="NCBI Taxonomy" id="3197"/>
    <lineage>
        <taxon>Eukaryota</taxon>
        <taxon>Viridiplantae</taxon>
        <taxon>Streptophyta</taxon>
        <taxon>Embryophyta</taxon>
        <taxon>Marchantiophyta</taxon>
        <taxon>Marchantiopsida</taxon>
        <taxon>Marchantiidae</taxon>
        <taxon>Marchantiales</taxon>
        <taxon>Marchantiaceae</taxon>
        <taxon>Marchantia</taxon>
    </lineage>
</organism>
<gene>
    <name evidence="1" type="ORF">MARPO_0006s0201</name>
</gene>